<comment type="caution">
    <text evidence="1">The sequence shown here is derived from an EMBL/GenBank/DDBJ whole genome shotgun (WGS) entry which is preliminary data.</text>
</comment>
<evidence type="ECO:0000313" key="2">
    <source>
        <dbReference type="Proteomes" id="UP001153618"/>
    </source>
</evidence>
<evidence type="ECO:0000313" key="1">
    <source>
        <dbReference type="EMBL" id="CAG7975339.1"/>
    </source>
</evidence>
<sequence>MGLGLLGSAHAWAADVSFHELCACLHGFVAVAVDEEERHSWFQGYLVPSK</sequence>
<reference evidence="1" key="1">
    <citation type="submission" date="2021-07" db="EMBL/GenBank/DDBJ databases">
        <authorList>
            <person name="Branca A.L. A."/>
        </authorList>
    </citation>
    <scope>NUCLEOTIDE SEQUENCE</scope>
</reference>
<accession>A0A9W4MNH5</accession>
<dbReference type="AlphaFoldDB" id="A0A9W4MNH5"/>
<name>A0A9W4MNH5_PENOL</name>
<protein>
    <submittedName>
        <fullName evidence="1">Uncharacterized protein</fullName>
    </submittedName>
</protein>
<organism evidence="1 2">
    <name type="scientific">Penicillium olsonii</name>
    <dbReference type="NCBI Taxonomy" id="99116"/>
    <lineage>
        <taxon>Eukaryota</taxon>
        <taxon>Fungi</taxon>
        <taxon>Dikarya</taxon>
        <taxon>Ascomycota</taxon>
        <taxon>Pezizomycotina</taxon>
        <taxon>Eurotiomycetes</taxon>
        <taxon>Eurotiomycetidae</taxon>
        <taxon>Eurotiales</taxon>
        <taxon>Aspergillaceae</taxon>
        <taxon>Penicillium</taxon>
    </lineage>
</organism>
<keyword evidence="2" id="KW-1185">Reference proteome</keyword>
<dbReference type="EMBL" id="CAJVOS010000009">
    <property type="protein sequence ID" value="CAG7975339.1"/>
    <property type="molecule type" value="Genomic_DNA"/>
</dbReference>
<dbReference type="Proteomes" id="UP001153618">
    <property type="component" value="Unassembled WGS sequence"/>
</dbReference>
<proteinExistence type="predicted"/>
<gene>
    <name evidence="1" type="ORF">POLS_LOCUS1143</name>
</gene>